<protein>
    <submittedName>
        <fullName evidence="1">Uncharacterized protein</fullName>
    </submittedName>
</protein>
<reference evidence="1" key="1">
    <citation type="submission" date="2022-11" db="EMBL/GenBank/DDBJ databases">
        <title>The characterization of three novel Bacteroidetes species and genomic analysis of their roles in tidal elemental geochemical cycles.</title>
        <authorList>
            <person name="Ma K.-J."/>
        </authorList>
    </citation>
    <scope>NUCLEOTIDE SEQUENCE</scope>
    <source>
        <strain evidence="1">M415</strain>
    </source>
</reference>
<accession>A0AAE3SPE8</accession>
<comment type="caution">
    <text evidence="1">The sequence shown here is derived from an EMBL/GenBank/DDBJ whole genome shotgun (WGS) entry which is preliminary data.</text>
</comment>
<sequence>MNKKTVFLALGLTLVTLIFWELHWRSEGYPIAPEDDKHLYAEHRASIENLGKDDVVLLGSSRVLFDFQLDEFESVTGRRPVMLAAAGTNPIAALKDIVENSSYSGKIILGITPPLYFSPPTMDQFFFRRAQKLLDHYHSRTWADRWTHTVKKPLQNTFAFLCASPETFYNELDPRTLLEWKIQLPARVPGEPPFPMFQYLDWDRNITMWRADTDPEYAKMVTEVWKDAVNVPPEALPPPEVIEEGRKGTIAMTVGLVKAFEERGGQVIFVRCPSSDLFLDIESKAFPRDMYFDQLVEQTGSFGYHFQDYSFMNKYTPPEWSHLNTPDAKQFTLDVAAQMLKDGAL</sequence>
<keyword evidence="2" id="KW-1185">Reference proteome</keyword>
<dbReference type="RefSeq" id="WP_266015033.1">
    <property type="nucleotide sequence ID" value="NZ_JAPFQP010000004.1"/>
</dbReference>
<organism evidence="1 2">
    <name type="scientific">Lentiprolixibacter aurantiacus</name>
    <dbReference type="NCBI Taxonomy" id="2993939"/>
    <lineage>
        <taxon>Bacteria</taxon>
        <taxon>Pseudomonadati</taxon>
        <taxon>Bacteroidota</taxon>
        <taxon>Flavobacteriia</taxon>
        <taxon>Flavobacteriales</taxon>
        <taxon>Flavobacteriaceae</taxon>
        <taxon>Lentiprolixibacter</taxon>
    </lineage>
</organism>
<dbReference type="AlphaFoldDB" id="A0AAE3SPE8"/>
<dbReference type="EMBL" id="JAPFQP010000004">
    <property type="protein sequence ID" value="MCX2720614.1"/>
    <property type="molecule type" value="Genomic_DNA"/>
</dbReference>
<dbReference type="Proteomes" id="UP001207116">
    <property type="component" value="Unassembled WGS sequence"/>
</dbReference>
<name>A0AAE3SPE8_9FLAO</name>
<evidence type="ECO:0000313" key="2">
    <source>
        <dbReference type="Proteomes" id="UP001207116"/>
    </source>
</evidence>
<gene>
    <name evidence="1" type="ORF">OO016_13455</name>
</gene>
<proteinExistence type="predicted"/>
<evidence type="ECO:0000313" key="1">
    <source>
        <dbReference type="EMBL" id="MCX2720614.1"/>
    </source>
</evidence>